<proteinExistence type="predicted"/>
<name>A0ABU6HJJ0_9RHOB</name>
<accession>A0ABU6HJJ0</accession>
<evidence type="ECO:0000313" key="1">
    <source>
        <dbReference type="EMBL" id="MEC3861608.1"/>
    </source>
</evidence>
<evidence type="ECO:0000313" key="2">
    <source>
        <dbReference type="Proteomes" id="UP001348149"/>
    </source>
</evidence>
<sequence length="324" mass="34189">MLTKPRTVALSLSTAYCALGIGFVMQAFMEPESPKFAQGDIQFDDITPTSSAAPMPRLRLPKMPAEARAPGQQTGPEGLQTAAANMGDMTNPAGTAQPNCRIDMDAVPAPGAMVDLSLSAPCLGGETVVLHHHGMMVTETLSPEGTLQASLPALNDRAVFVAAFDNGEGAVALTEVAGLDLMDRVVVQWEGDMGLELHAREFGADYFQPGHVWHDASGDMAAVAEGESGFMLRLGDTSVPNALVAEVYTYPTASTSKQGTVLMTVEAEVTAQNCGRDIMAQTIELHHGTKPRVQDVTFALPDCSAVGEFLVLKNTVEDLTIASN</sequence>
<comment type="caution">
    <text evidence="1">The sequence shown here is derived from an EMBL/GenBank/DDBJ whole genome shotgun (WGS) entry which is preliminary data.</text>
</comment>
<dbReference type="EMBL" id="JAYLLH010000011">
    <property type="protein sequence ID" value="MEC3861608.1"/>
    <property type="molecule type" value="Genomic_DNA"/>
</dbReference>
<protein>
    <submittedName>
        <fullName evidence="1">Translocase</fullName>
    </submittedName>
</protein>
<dbReference type="RefSeq" id="WP_326297329.1">
    <property type="nucleotide sequence ID" value="NZ_JAYLLH010000011.1"/>
</dbReference>
<dbReference type="Proteomes" id="UP001348149">
    <property type="component" value="Unassembled WGS sequence"/>
</dbReference>
<reference evidence="1 2" key="1">
    <citation type="submission" date="2024-01" db="EMBL/GenBank/DDBJ databases">
        <title>Mesobacterium rodlantinim sp. nov., isolated from shallow sea hydrothermal systems off Kueishantao Island.</title>
        <authorList>
            <person name="Su Z."/>
            <person name="Tang K."/>
        </authorList>
    </citation>
    <scope>NUCLEOTIDE SEQUENCE [LARGE SCALE GENOMIC DNA]</scope>
    <source>
        <strain evidence="1 2">TK19101</strain>
    </source>
</reference>
<gene>
    <name evidence="1" type="ORF">VK792_09960</name>
</gene>
<organism evidence="1 2">
    <name type="scientific">Mesobacterium hydrothermale</name>
    <dbReference type="NCBI Taxonomy" id="3111907"/>
    <lineage>
        <taxon>Bacteria</taxon>
        <taxon>Pseudomonadati</taxon>
        <taxon>Pseudomonadota</taxon>
        <taxon>Alphaproteobacteria</taxon>
        <taxon>Rhodobacterales</taxon>
        <taxon>Roseobacteraceae</taxon>
        <taxon>Mesobacterium</taxon>
    </lineage>
</organism>
<keyword evidence="2" id="KW-1185">Reference proteome</keyword>